<name>A0A2T4C5L8_TRILO</name>
<evidence type="ECO:0000256" key="1">
    <source>
        <dbReference type="SAM" id="MobiDB-lite"/>
    </source>
</evidence>
<dbReference type="EMBL" id="KZ679131">
    <property type="protein sequence ID" value="PTB76845.1"/>
    <property type="molecule type" value="Genomic_DNA"/>
</dbReference>
<accession>A0A2T4C5L8</accession>
<gene>
    <name evidence="2" type="ORF">M440DRAFT_1391384</name>
</gene>
<reference evidence="2 3" key="1">
    <citation type="submission" date="2016-07" db="EMBL/GenBank/DDBJ databases">
        <title>Multiple horizontal gene transfer events from other fungi enriched the ability of initially mycotrophic Trichoderma (Ascomycota) to feed on dead plant biomass.</title>
        <authorList>
            <consortium name="DOE Joint Genome Institute"/>
            <person name="Aerts A."/>
            <person name="Atanasova L."/>
            <person name="Chenthamara K."/>
            <person name="Zhang J."/>
            <person name="Grujic M."/>
            <person name="Henrissat B."/>
            <person name="Kuo A."/>
            <person name="Salamov A."/>
            <person name="Lipzen A."/>
            <person name="Labutti K."/>
            <person name="Barry K."/>
            <person name="Miao Y."/>
            <person name="Rahimi M.J."/>
            <person name="Shen Q."/>
            <person name="Grigoriev I.V."/>
            <person name="Kubicek C.P."/>
            <person name="Druzhinina I.S."/>
        </authorList>
    </citation>
    <scope>NUCLEOTIDE SEQUENCE [LARGE SCALE GENOMIC DNA]</scope>
    <source>
        <strain evidence="2 3">ATCC 18648</strain>
    </source>
</reference>
<feature type="compositionally biased region" description="Low complexity" evidence="1">
    <location>
        <begin position="30"/>
        <end position="46"/>
    </location>
</feature>
<evidence type="ECO:0000313" key="3">
    <source>
        <dbReference type="Proteomes" id="UP000240760"/>
    </source>
</evidence>
<feature type="region of interest" description="Disordered" evidence="1">
    <location>
        <begin position="23"/>
        <end position="67"/>
    </location>
</feature>
<protein>
    <submittedName>
        <fullName evidence="2">Uncharacterized protein</fullName>
    </submittedName>
</protein>
<dbReference type="Proteomes" id="UP000240760">
    <property type="component" value="Unassembled WGS sequence"/>
</dbReference>
<proteinExistence type="predicted"/>
<keyword evidence="3" id="KW-1185">Reference proteome</keyword>
<dbReference type="AlphaFoldDB" id="A0A2T4C5L8"/>
<evidence type="ECO:0000313" key="2">
    <source>
        <dbReference type="EMBL" id="PTB76845.1"/>
    </source>
</evidence>
<organism evidence="2 3">
    <name type="scientific">Trichoderma longibrachiatum ATCC 18648</name>
    <dbReference type="NCBI Taxonomy" id="983965"/>
    <lineage>
        <taxon>Eukaryota</taxon>
        <taxon>Fungi</taxon>
        <taxon>Dikarya</taxon>
        <taxon>Ascomycota</taxon>
        <taxon>Pezizomycotina</taxon>
        <taxon>Sordariomycetes</taxon>
        <taxon>Hypocreomycetidae</taxon>
        <taxon>Hypocreales</taxon>
        <taxon>Hypocreaceae</taxon>
        <taxon>Trichoderma</taxon>
    </lineage>
</organism>
<sequence length="106" mass="11590">MARPLVPLFQCATSLTAQGATSLSGASYKGSTRQMQQRRSSGSQTRPSYHGAKKVEQRFGQSPPRNKTVRIIKPFRQQLQSARISCCIIIIIISSSSSSSSSSKRE</sequence>